<dbReference type="RefSeq" id="WP_282534538.1">
    <property type="nucleotide sequence ID" value="NZ_JASCIS010000006.1"/>
</dbReference>
<evidence type="ECO:0000313" key="2">
    <source>
        <dbReference type="Proteomes" id="UP001237105"/>
    </source>
</evidence>
<evidence type="ECO:0000313" key="1">
    <source>
        <dbReference type="EMBL" id="MDI3418630.1"/>
    </source>
</evidence>
<sequence length="65" mass="6622">MATPPVSGSAALRGVEEADADGVGSVLWAEAVGAQDRLPVTVAATATATGRVRAERMRKKELSKG</sequence>
<reference evidence="1 2" key="1">
    <citation type="submission" date="2023-05" db="EMBL/GenBank/DDBJ databases">
        <title>Draft genome sequence of Streptomyces sp. B-S-A12 isolated from a cave soil in Thailand.</title>
        <authorList>
            <person name="Chamroensaksri N."/>
            <person name="Muangham S."/>
        </authorList>
    </citation>
    <scope>NUCLEOTIDE SEQUENCE [LARGE SCALE GENOMIC DNA]</scope>
    <source>
        <strain evidence="1 2">B-S-A12</strain>
    </source>
</reference>
<organism evidence="1 2">
    <name type="scientific">Streptomyces luteolus</name>
    <dbReference type="NCBI Taxonomy" id="3043615"/>
    <lineage>
        <taxon>Bacteria</taxon>
        <taxon>Bacillati</taxon>
        <taxon>Actinomycetota</taxon>
        <taxon>Actinomycetes</taxon>
        <taxon>Kitasatosporales</taxon>
        <taxon>Streptomycetaceae</taxon>
        <taxon>Streptomyces</taxon>
    </lineage>
</organism>
<accession>A0ABT6STS7</accession>
<dbReference type="EMBL" id="JASCIS010000006">
    <property type="protein sequence ID" value="MDI3418630.1"/>
    <property type="molecule type" value="Genomic_DNA"/>
</dbReference>
<name>A0ABT6STS7_9ACTN</name>
<keyword evidence="2" id="KW-1185">Reference proteome</keyword>
<protein>
    <submittedName>
        <fullName evidence="1">Uncharacterized protein</fullName>
    </submittedName>
</protein>
<dbReference type="Proteomes" id="UP001237105">
    <property type="component" value="Unassembled WGS sequence"/>
</dbReference>
<comment type="caution">
    <text evidence="1">The sequence shown here is derived from an EMBL/GenBank/DDBJ whole genome shotgun (WGS) entry which is preliminary data.</text>
</comment>
<gene>
    <name evidence="1" type="ORF">QIT00_08640</name>
</gene>
<proteinExistence type="predicted"/>